<comment type="caution">
    <text evidence="1">The sequence shown here is derived from an EMBL/GenBank/DDBJ whole genome shotgun (WGS) entry which is preliminary data.</text>
</comment>
<gene>
    <name evidence="1" type="ORF">HQN59_14640</name>
</gene>
<dbReference type="Gene3D" id="1.20.910.10">
    <property type="entry name" value="Heme oxygenase-like"/>
    <property type="match status" value="1"/>
</dbReference>
<dbReference type="CDD" id="cd19166">
    <property type="entry name" value="HemeO-bac"/>
    <property type="match status" value="1"/>
</dbReference>
<evidence type="ECO:0000313" key="1">
    <source>
        <dbReference type="EMBL" id="NUZ07000.1"/>
    </source>
</evidence>
<accession>A0A7Y6NPK6</accession>
<sequence length="206" mass="22031">MNLPASAAVPCAASTSVIAALRAATAERHAAIERLLRLDADFDRDHYARVVAGFDRFVRGWEPLIAAALPGLAGWLAARSRRAFLQRDMAALGNAAPREPMALPRLHIDSADAAWGSLYVLEGSALGGQVIARRVGRELGITPATGAAYFAGWGIETGARWRAFCERLEIEVGPAAEARQRAGAGARDTFDALLGIFRLTLNEPTR</sequence>
<dbReference type="InterPro" id="IPR016053">
    <property type="entry name" value="Haem_Oase-like"/>
</dbReference>
<proteinExistence type="predicted"/>
<keyword evidence="2" id="KW-1185">Reference proteome</keyword>
<dbReference type="RefSeq" id="WP_176069839.1">
    <property type="nucleotide sequence ID" value="NZ_JABWMJ010000006.1"/>
</dbReference>
<dbReference type="InterPro" id="IPR016084">
    <property type="entry name" value="Haem_Oase-like_multi-hlx"/>
</dbReference>
<dbReference type="AlphaFoldDB" id="A0A7Y6NPK6"/>
<name>A0A7Y6NPK6_9BURK</name>
<evidence type="ECO:0000313" key="2">
    <source>
        <dbReference type="Proteomes" id="UP000529637"/>
    </source>
</evidence>
<protein>
    <submittedName>
        <fullName evidence="1">Biliverdin-producing heme oxygenase</fullName>
    </submittedName>
</protein>
<organism evidence="1 2">
    <name type="scientific">Piscinibacter koreensis</name>
    <dbReference type="NCBI Taxonomy" id="2742824"/>
    <lineage>
        <taxon>Bacteria</taxon>
        <taxon>Pseudomonadati</taxon>
        <taxon>Pseudomonadota</taxon>
        <taxon>Betaproteobacteria</taxon>
        <taxon>Burkholderiales</taxon>
        <taxon>Sphaerotilaceae</taxon>
        <taxon>Piscinibacter</taxon>
    </lineage>
</organism>
<dbReference type="GO" id="GO:0004392">
    <property type="term" value="F:heme oxygenase (decyclizing) activity"/>
    <property type="evidence" value="ECO:0007669"/>
    <property type="project" value="InterPro"/>
</dbReference>
<dbReference type="EMBL" id="JABWMJ010000006">
    <property type="protein sequence ID" value="NUZ07000.1"/>
    <property type="molecule type" value="Genomic_DNA"/>
</dbReference>
<dbReference type="Proteomes" id="UP000529637">
    <property type="component" value="Unassembled WGS sequence"/>
</dbReference>
<reference evidence="1 2" key="1">
    <citation type="submission" date="2020-06" db="EMBL/GenBank/DDBJ databases">
        <title>Schlegella sp. ID0723 isolated from air conditioner.</title>
        <authorList>
            <person name="Kim D.Y."/>
            <person name="Kim D.-U."/>
        </authorList>
    </citation>
    <scope>NUCLEOTIDE SEQUENCE [LARGE SCALE GENOMIC DNA]</scope>
    <source>
        <strain evidence="1 2">ID0723</strain>
    </source>
</reference>
<dbReference type="Pfam" id="PF01126">
    <property type="entry name" value="Heme_oxygenase"/>
    <property type="match status" value="1"/>
</dbReference>
<dbReference type="GO" id="GO:0006788">
    <property type="term" value="P:heme oxidation"/>
    <property type="evidence" value="ECO:0007669"/>
    <property type="project" value="InterPro"/>
</dbReference>
<dbReference type="SUPFAM" id="SSF48613">
    <property type="entry name" value="Heme oxygenase-like"/>
    <property type="match status" value="1"/>
</dbReference>